<name>A0A8I1SLT9_9BACI</name>
<dbReference type="RefSeq" id="WP_206782631.1">
    <property type="nucleotide sequence ID" value="NZ_CP060274.1"/>
</dbReference>
<organism evidence="1 2">
    <name type="scientific">Priestia flexa</name>
    <dbReference type="NCBI Taxonomy" id="86664"/>
    <lineage>
        <taxon>Bacteria</taxon>
        <taxon>Bacillati</taxon>
        <taxon>Bacillota</taxon>
        <taxon>Bacilli</taxon>
        <taxon>Bacillales</taxon>
        <taxon>Bacillaceae</taxon>
        <taxon>Priestia</taxon>
    </lineage>
</organism>
<protein>
    <submittedName>
        <fullName evidence="1">Uncharacterized protein</fullName>
    </submittedName>
</protein>
<dbReference type="GeneID" id="93682559"/>
<evidence type="ECO:0000313" key="2">
    <source>
        <dbReference type="Proteomes" id="UP000664578"/>
    </source>
</evidence>
<dbReference type="AlphaFoldDB" id="A0A8I1SLT9"/>
<accession>A0A8I1SLT9</accession>
<reference evidence="1" key="1">
    <citation type="submission" date="2020-12" db="EMBL/GenBank/DDBJ databases">
        <title>PHA producing bacteria isolated from mangrove.</title>
        <authorList>
            <person name="Zheng W."/>
            <person name="Yu S."/>
            <person name="Huang Y."/>
        </authorList>
    </citation>
    <scope>NUCLEOTIDE SEQUENCE</scope>
    <source>
        <strain evidence="1">GN22-4</strain>
    </source>
</reference>
<comment type="caution">
    <text evidence="1">The sequence shown here is derived from an EMBL/GenBank/DDBJ whole genome shotgun (WGS) entry which is preliminary data.</text>
</comment>
<proteinExistence type="predicted"/>
<sequence length="53" mass="6128">MKKLLLLISCCPAMLLLRCNNNIAEKVVNKEDVEFEITPIQKQTRPQDMPENN</sequence>
<evidence type="ECO:0000313" key="1">
    <source>
        <dbReference type="EMBL" id="MBN8252107.1"/>
    </source>
</evidence>
<dbReference type="Proteomes" id="UP000664578">
    <property type="component" value="Unassembled WGS sequence"/>
</dbReference>
<dbReference type="EMBL" id="JAEMWV010000005">
    <property type="protein sequence ID" value="MBN8252107.1"/>
    <property type="molecule type" value="Genomic_DNA"/>
</dbReference>
<gene>
    <name evidence="1" type="ORF">JF537_11025</name>
</gene>